<reference evidence="1 2" key="2">
    <citation type="submission" date="2017-10" db="EMBL/GenBank/DDBJ databases">
        <title>Genome analyses suggest a sexual origin of heterokaryosis in a supposedly ancient asexual fungus.</title>
        <authorList>
            <person name="Corradi N."/>
            <person name="Sedzielewska K."/>
            <person name="Noel J."/>
            <person name="Charron P."/>
            <person name="Farinelli L."/>
            <person name="Marton T."/>
            <person name="Kruger M."/>
            <person name="Pelin A."/>
            <person name="Brachmann A."/>
            <person name="Corradi N."/>
        </authorList>
    </citation>
    <scope>NUCLEOTIDE SEQUENCE [LARGE SCALE GENOMIC DNA]</scope>
    <source>
        <strain evidence="1 2">A1</strain>
    </source>
</reference>
<dbReference type="VEuPathDB" id="FungiDB:RhiirA1_485194"/>
<dbReference type="Proteomes" id="UP000232688">
    <property type="component" value="Unassembled WGS sequence"/>
</dbReference>
<evidence type="ECO:0000313" key="1">
    <source>
        <dbReference type="EMBL" id="PKC50845.1"/>
    </source>
</evidence>
<evidence type="ECO:0000313" key="2">
    <source>
        <dbReference type="Proteomes" id="UP000232688"/>
    </source>
</evidence>
<dbReference type="AlphaFoldDB" id="A0A2N0QIH2"/>
<feature type="non-terminal residue" evidence="1">
    <location>
        <position position="1"/>
    </location>
</feature>
<organism evidence="1 2">
    <name type="scientific">Rhizophagus irregularis</name>
    <dbReference type="NCBI Taxonomy" id="588596"/>
    <lineage>
        <taxon>Eukaryota</taxon>
        <taxon>Fungi</taxon>
        <taxon>Fungi incertae sedis</taxon>
        <taxon>Mucoromycota</taxon>
        <taxon>Glomeromycotina</taxon>
        <taxon>Glomeromycetes</taxon>
        <taxon>Glomerales</taxon>
        <taxon>Glomeraceae</taxon>
        <taxon>Rhizophagus</taxon>
    </lineage>
</organism>
<comment type="caution">
    <text evidence="1">The sequence shown here is derived from an EMBL/GenBank/DDBJ whole genome shotgun (WGS) entry which is preliminary data.</text>
</comment>
<proteinExistence type="predicted"/>
<gene>
    <name evidence="1" type="ORF">RhiirA1_485194</name>
</gene>
<name>A0A2N0QIH2_9GLOM</name>
<sequence>AKQYKDEKITLKIKTKLQEYPAYSTYVLEELKWLIANDEGLDIQLKDAKTEEERISIQKEIDELFENVLYS</sequence>
<accession>A0A2N0QIH2</accession>
<protein>
    <submittedName>
        <fullName evidence="1">Uncharacterized protein</fullName>
    </submittedName>
</protein>
<feature type="non-terminal residue" evidence="1">
    <location>
        <position position="71"/>
    </location>
</feature>
<dbReference type="EMBL" id="LLXH01008909">
    <property type="protein sequence ID" value="PKC50845.1"/>
    <property type="molecule type" value="Genomic_DNA"/>
</dbReference>
<reference evidence="1 2" key="1">
    <citation type="submission" date="2017-10" db="EMBL/GenBank/DDBJ databases">
        <title>Extensive intraspecific genome diversity in a model arbuscular mycorrhizal fungus.</title>
        <authorList>
            <person name="Chen E.C.H."/>
            <person name="Morin E."/>
            <person name="Baudet D."/>
            <person name="Noel J."/>
            <person name="Ndikumana S."/>
            <person name="Charron P."/>
            <person name="St-Onge C."/>
            <person name="Giorgi J."/>
            <person name="Grigoriev I.V."/>
            <person name="Roux C."/>
            <person name="Martin F.M."/>
            <person name="Corradi N."/>
        </authorList>
    </citation>
    <scope>NUCLEOTIDE SEQUENCE [LARGE SCALE GENOMIC DNA]</scope>
    <source>
        <strain evidence="1 2">A1</strain>
    </source>
</reference>